<dbReference type="Pfam" id="PF03772">
    <property type="entry name" value="Competence"/>
    <property type="match status" value="1"/>
</dbReference>
<evidence type="ECO:0000256" key="1">
    <source>
        <dbReference type="ARBA" id="ARBA00004651"/>
    </source>
</evidence>
<comment type="caution">
    <text evidence="9">The sequence shown here is derived from an EMBL/GenBank/DDBJ whole genome shotgun (WGS) entry which is preliminary data.</text>
</comment>
<keyword evidence="5 6" id="KW-0472">Membrane</keyword>
<dbReference type="EMBL" id="JACSPS010000003">
    <property type="protein sequence ID" value="MBD8018793.1"/>
    <property type="molecule type" value="Genomic_DNA"/>
</dbReference>
<dbReference type="InterPro" id="IPR004477">
    <property type="entry name" value="ComEC_N"/>
</dbReference>
<feature type="transmembrane region" description="Helical" evidence="6">
    <location>
        <begin position="272"/>
        <end position="293"/>
    </location>
</feature>
<dbReference type="InterPro" id="IPR052159">
    <property type="entry name" value="Competence_DNA_uptake"/>
</dbReference>
<organism evidence="9 10">
    <name type="scientific">Kaistella pullorum</name>
    <dbReference type="NCBI Taxonomy" id="2763074"/>
    <lineage>
        <taxon>Bacteria</taxon>
        <taxon>Pseudomonadati</taxon>
        <taxon>Bacteroidota</taxon>
        <taxon>Flavobacteriia</taxon>
        <taxon>Flavobacteriales</taxon>
        <taxon>Weeksellaceae</taxon>
        <taxon>Chryseobacterium group</taxon>
        <taxon>Kaistella</taxon>
    </lineage>
</organism>
<dbReference type="InterPro" id="IPR025405">
    <property type="entry name" value="DUF4131"/>
</dbReference>
<feature type="transmembrane region" description="Helical" evidence="6">
    <location>
        <begin position="432"/>
        <end position="448"/>
    </location>
</feature>
<evidence type="ECO:0000259" key="8">
    <source>
        <dbReference type="Pfam" id="PF13567"/>
    </source>
</evidence>
<accession>A0ABR8WPH9</accession>
<evidence type="ECO:0000256" key="4">
    <source>
        <dbReference type="ARBA" id="ARBA00022989"/>
    </source>
</evidence>
<evidence type="ECO:0000256" key="2">
    <source>
        <dbReference type="ARBA" id="ARBA00022475"/>
    </source>
</evidence>
<dbReference type="Proteomes" id="UP000626242">
    <property type="component" value="Unassembled WGS sequence"/>
</dbReference>
<dbReference type="RefSeq" id="WP_251834000.1">
    <property type="nucleotide sequence ID" value="NZ_JACSPS010000003.1"/>
</dbReference>
<keyword evidence="3 6" id="KW-0812">Transmembrane</keyword>
<name>A0ABR8WPH9_9FLAO</name>
<evidence type="ECO:0000313" key="10">
    <source>
        <dbReference type="Proteomes" id="UP000626242"/>
    </source>
</evidence>
<dbReference type="PANTHER" id="PTHR30619:SF1">
    <property type="entry name" value="RECOMBINATION PROTEIN 2"/>
    <property type="match status" value="1"/>
</dbReference>
<evidence type="ECO:0000256" key="5">
    <source>
        <dbReference type="ARBA" id="ARBA00023136"/>
    </source>
</evidence>
<feature type="transmembrane region" description="Helical" evidence="6">
    <location>
        <begin position="240"/>
        <end position="260"/>
    </location>
</feature>
<proteinExistence type="predicted"/>
<evidence type="ECO:0000256" key="6">
    <source>
        <dbReference type="SAM" id="Phobius"/>
    </source>
</evidence>
<dbReference type="PANTHER" id="PTHR30619">
    <property type="entry name" value="DNA INTERNALIZATION/COMPETENCE PROTEIN COMEC/REC2"/>
    <property type="match status" value="1"/>
</dbReference>
<sequence>MHKQPLLILCISFSLGIALQDFAEFRAATVYALLVIGFISLSSFFLNHFYLRTLRHASLIFLFFTLGIFAHATNSDKTDFPHVLGTAEAVFKLSRKLNSNEKNRRYEIEIWQDSVKIKSVLSVPKEQPELDFRHYYKTELYISRLEKPYSDFQFDYAKYMSRQQIFFRAFASNQIAAAERDDLAFAEKIRQKRLEILRNIDAQAYSKRAREFTKGIILADRTEMDAGTVQDFSKSGLTHILAISGSHMAVIFWLILLVLNPIFPPRFRNVKIIISLVLIWSFAIFIGYGSSVVRSCIMISAYYCYVLLQRKPDFLHAMALAAFIILIYDSHQLYDVGFQLSFLAVFGIFWFNKPVLRYLPNPKNDFQNFLVNIVSISFAAQVATLPLVIYYFHQYSFVSLPANLLIIPFSQILIVFSLLMTFLAAFGVNSNWLAAVFDAFVNVTLKIIHHFAEVDFAFNTMIPMSFPEVVVALVCVYLLKFVIVKFSIKNSLRLIYFLLIFVSLRGLLNYKSSQINEILEHRYLKENIISVKTGKHVLFIMSNNADREKVQKYVMEPYLTSRRTQNYIIKILPAEVKKVTIGDRTYHFERKR</sequence>
<feature type="transmembrane region" description="Helical" evidence="6">
    <location>
        <begin position="469"/>
        <end position="488"/>
    </location>
</feature>
<protein>
    <submittedName>
        <fullName evidence="9">ComEC/Rec2 family competence protein</fullName>
    </submittedName>
</protein>
<dbReference type="Pfam" id="PF13567">
    <property type="entry name" value="DUF4131"/>
    <property type="match status" value="1"/>
</dbReference>
<keyword evidence="2" id="KW-1003">Cell membrane</keyword>
<feature type="transmembrane region" description="Helical" evidence="6">
    <location>
        <begin position="494"/>
        <end position="510"/>
    </location>
</feature>
<feature type="transmembrane region" description="Helical" evidence="6">
    <location>
        <begin position="333"/>
        <end position="351"/>
    </location>
</feature>
<gene>
    <name evidence="9" type="ORF">H9628_09935</name>
</gene>
<feature type="transmembrane region" description="Helical" evidence="6">
    <location>
        <begin position="371"/>
        <end position="392"/>
    </location>
</feature>
<dbReference type="NCBIfam" id="TIGR00360">
    <property type="entry name" value="ComEC_N-term"/>
    <property type="match status" value="1"/>
</dbReference>
<feature type="transmembrane region" description="Helical" evidence="6">
    <location>
        <begin position="28"/>
        <end position="46"/>
    </location>
</feature>
<feature type="transmembrane region" description="Helical" evidence="6">
    <location>
        <begin position="313"/>
        <end position="328"/>
    </location>
</feature>
<comment type="subcellular location">
    <subcellularLocation>
        <location evidence="1">Cell membrane</location>
        <topology evidence="1">Multi-pass membrane protein</topology>
    </subcellularLocation>
</comment>
<keyword evidence="10" id="KW-1185">Reference proteome</keyword>
<evidence type="ECO:0000259" key="7">
    <source>
        <dbReference type="Pfam" id="PF03772"/>
    </source>
</evidence>
<feature type="domain" description="ComEC/Rec2-related protein" evidence="7">
    <location>
        <begin position="217"/>
        <end position="482"/>
    </location>
</feature>
<feature type="transmembrane region" description="Helical" evidence="6">
    <location>
        <begin position="404"/>
        <end position="426"/>
    </location>
</feature>
<reference evidence="9 10" key="1">
    <citation type="submission" date="2020-08" db="EMBL/GenBank/DDBJ databases">
        <title>A Genomic Blueprint of the Chicken Gut Microbiome.</title>
        <authorList>
            <person name="Gilroy R."/>
            <person name="Ravi A."/>
            <person name="Getino M."/>
            <person name="Pursley I."/>
            <person name="Horton D.L."/>
            <person name="Alikhan N.-F."/>
            <person name="Baker D."/>
            <person name="Gharbi K."/>
            <person name="Hall N."/>
            <person name="Watson M."/>
            <person name="Adriaenssens E.M."/>
            <person name="Foster-Nyarko E."/>
            <person name="Jarju S."/>
            <person name="Secka A."/>
            <person name="Antonio M."/>
            <person name="Oren A."/>
            <person name="Chaudhuri R."/>
            <person name="La Ragione R.M."/>
            <person name="Hildebrand F."/>
            <person name="Pallen M.J."/>
        </authorList>
    </citation>
    <scope>NUCLEOTIDE SEQUENCE [LARGE SCALE GENOMIC DNA]</scope>
    <source>
        <strain evidence="9 10">Sa1CVA4</strain>
    </source>
</reference>
<feature type="domain" description="DUF4131" evidence="8">
    <location>
        <begin position="30"/>
        <end position="172"/>
    </location>
</feature>
<evidence type="ECO:0000256" key="3">
    <source>
        <dbReference type="ARBA" id="ARBA00022692"/>
    </source>
</evidence>
<evidence type="ECO:0000313" key="9">
    <source>
        <dbReference type="EMBL" id="MBD8018793.1"/>
    </source>
</evidence>
<keyword evidence="4 6" id="KW-1133">Transmembrane helix</keyword>